<organism evidence="1">
    <name type="scientific">marine sediment metagenome</name>
    <dbReference type="NCBI Taxonomy" id="412755"/>
    <lineage>
        <taxon>unclassified sequences</taxon>
        <taxon>metagenomes</taxon>
        <taxon>ecological metagenomes</taxon>
    </lineage>
</organism>
<comment type="caution">
    <text evidence="1">The sequence shown here is derived from an EMBL/GenBank/DDBJ whole genome shotgun (WGS) entry which is preliminary data.</text>
</comment>
<gene>
    <name evidence="1" type="ORF">S12H4_52975</name>
</gene>
<accession>X1VRS5</accession>
<proteinExistence type="predicted"/>
<protein>
    <submittedName>
        <fullName evidence="1">Uncharacterized protein</fullName>
    </submittedName>
</protein>
<evidence type="ECO:0000313" key="1">
    <source>
        <dbReference type="EMBL" id="GAJ12265.1"/>
    </source>
</evidence>
<reference evidence="1" key="1">
    <citation type="journal article" date="2014" name="Front. Microbiol.">
        <title>High frequency of phylogenetically diverse reductive dehalogenase-homologous genes in deep subseafloor sedimentary metagenomes.</title>
        <authorList>
            <person name="Kawai M."/>
            <person name="Futagami T."/>
            <person name="Toyoda A."/>
            <person name="Takaki Y."/>
            <person name="Nishi S."/>
            <person name="Hori S."/>
            <person name="Arai W."/>
            <person name="Tsubouchi T."/>
            <person name="Morono Y."/>
            <person name="Uchiyama I."/>
            <person name="Ito T."/>
            <person name="Fujiyama A."/>
            <person name="Inagaki F."/>
            <person name="Takami H."/>
        </authorList>
    </citation>
    <scope>NUCLEOTIDE SEQUENCE</scope>
    <source>
        <strain evidence="1">Expedition CK06-06</strain>
    </source>
</reference>
<dbReference type="AlphaFoldDB" id="X1VRS5"/>
<name>X1VRS5_9ZZZZ</name>
<feature type="non-terminal residue" evidence="1">
    <location>
        <position position="1"/>
    </location>
</feature>
<dbReference type="EMBL" id="BARW01033674">
    <property type="protein sequence ID" value="GAJ12265.1"/>
    <property type="molecule type" value="Genomic_DNA"/>
</dbReference>
<sequence>CENLSNTAILAVLALHSPKGDTSRWTPYGGAGSPCHTGKKQYAAKTAYNQLQIV</sequence>